<dbReference type="AlphaFoldDB" id="A0A7D3VY16"/>
<protein>
    <submittedName>
        <fullName evidence="2">Uncharacterized protein</fullName>
    </submittedName>
</protein>
<dbReference type="RefSeq" id="WP_281382859.1">
    <property type="nucleotide sequence ID" value="NZ_CP053892.1"/>
</dbReference>
<feature type="compositionally biased region" description="Basic and acidic residues" evidence="1">
    <location>
        <begin position="21"/>
        <end position="30"/>
    </location>
</feature>
<reference evidence="2 3" key="1">
    <citation type="submission" date="2020-05" db="EMBL/GenBank/DDBJ databases">
        <title>Actinomadura verrucosospora NRRL-B18236 (PFL_A860) Genome sequencing and assembly.</title>
        <authorList>
            <person name="Samborskyy M."/>
        </authorList>
    </citation>
    <scope>NUCLEOTIDE SEQUENCE [LARGE SCALE GENOMIC DNA]</scope>
    <source>
        <strain evidence="2 3">NRRL:B18236</strain>
    </source>
</reference>
<evidence type="ECO:0000256" key="1">
    <source>
        <dbReference type="SAM" id="MobiDB-lite"/>
    </source>
</evidence>
<sequence length="43" mass="4788">MDNALANPRRTRISSWPQRPADADTERPLDAEPTAPEDDLAAR</sequence>
<keyword evidence="3" id="KW-1185">Reference proteome</keyword>
<evidence type="ECO:0000313" key="3">
    <source>
        <dbReference type="Proteomes" id="UP000501240"/>
    </source>
</evidence>
<feature type="region of interest" description="Disordered" evidence="1">
    <location>
        <begin position="1"/>
        <end position="43"/>
    </location>
</feature>
<proteinExistence type="predicted"/>
<evidence type="ECO:0000313" key="2">
    <source>
        <dbReference type="EMBL" id="QKG21836.1"/>
    </source>
</evidence>
<organism evidence="2 3">
    <name type="scientific">Actinomadura verrucosospora</name>
    <dbReference type="NCBI Taxonomy" id="46165"/>
    <lineage>
        <taxon>Bacteria</taxon>
        <taxon>Bacillati</taxon>
        <taxon>Actinomycetota</taxon>
        <taxon>Actinomycetes</taxon>
        <taxon>Streptosporangiales</taxon>
        <taxon>Thermomonosporaceae</taxon>
        <taxon>Actinomadura</taxon>
    </lineage>
</organism>
<dbReference type="EMBL" id="CP053892">
    <property type="protein sequence ID" value="QKG21836.1"/>
    <property type="molecule type" value="Genomic_DNA"/>
</dbReference>
<accession>A0A7D3VY16</accession>
<dbReference type="Proteomes" id="UP000501240">
    <property type="component" value="Chromosome"/>
</dbReference>
<gene>
    <name evidence="2" type="ORF">ACTIVE_3474</name>
</gene>
<name>A0A7D3VY16_ACTVE</name>